<dbReference type="SUPFAM" id="SSF46689">
    <property type="entry name" value="Homeodomain-like"/>
    <property type="match status" value="1"/>
</dbReference>
<dbReference type="Pfam" id="PF00440">
    <property type="entry name" value="TetR_N"/>
    <property type="match status" value="1"/>
</dbReference>
<feature type="DNA-binding region" description="H-T-H motif" evidence="2">
    <location>
        <begin position="35"/>
        <end position="54"/>
    </location>
</feature>
<name>A0A846WMF3_9ACTN</name>
<keyword evidence="1 2" id="KW-0238">DNA-binding</keyword>
<dbReference type="InterPro" id="IPR041474">
    <property type="entry name" value="NicS_C"/>
</dbReference>
<dbReference type="PRINTS" id="PR00455">
    <property type="entry name" value="HTHTETR"/>
</dbReference>
<evidence type="ECO:0000313" key="5">
    <source>
        <dbReference type="Proteomes" id="UP000563898"/>
    </source>
</evidence>
<evidence type="ECO:0000259" key="3">
    <source>
        <dbReference type="PROSITE" id="PS50977"/>
    </source>
</evidence>
<dbReference type="RefSeq" id="WP_006370384.1">
    <property type="nucleotide sequence ID" value="NZ_CP085887.1"/>
</dbReference>
<organism evidence="4 5">
    <name type="scientific">Gordonia polyisoprenivorans</name>
    <dbReference type="NCBI Taxonomy" id="84595"/>
    <lineage>
        <taxon>Bacteria</taxon>
        <taxon>Bacillati</taxon>
        <taxon>Actinomycetota</taxon>
        <taxon>Actinomycetes</taxon>
        <taxon>Mycobacteriales</taxon>
        <taxon>Gordoniaceae</taxon>
        <taxon>Gordonia</taxon>
    </lineage>
</organism>
<dbReference type="AlphaFoldDB" id="A0A846WMF3"/>
<reference evidence="4 5" key="1">
    <citation type="submission" date="2020-04" db="EMBL/GenBank/DDBJ databases">
        <title>MicrobeNet Type strains.</title>
        <authorList>
            <person name="Nicholson A.C."/>
        </authorList>
    </citation>
    <scope>NUCLEOTIDE SEQUENCE [LARGE SCALE GENOMIC DNA]</scope>
    <source>
        <strain evidence="4 5">ATCC BAA-14</strain>
    </source>
</reference>
<dbReference type="InterPro" id="IPR050109">
    <property type="entry name" value="HTH-type_TetR-like_transc_reg"/>
</dbReference>
<feature type="domain" description="HTH tetR-type" evidence="3">
    <location>
        <begin position="12"/>
        <end position="72"/>
    </location>
</feature>
<dbReference type="PROSITE" id="PS50977">
    <property type="entry name" value="HTH_TETR_2"/>
    <property type="match status" value="1"/>
</dbReference>
<dbReference type="PANTHER" id="PTHR30328:SF54">
    <property type="entry name" value="HTH-TYPE TRANSCRIPTIONAL REPRESSOR SCO4008"/>
    <property type="match status" value="1"/>
</dbReference>
<dbReference type="EMBL" id="JAAXPC010000005">
    <property type="protein sequence ID" value="NKY01970.1"/>
    <property type="molecule type" value="Genomic_DNA"/>
</dbReference>
<dbReference type="Proteomes" id="UP000563898">
    <property type="component" value="Unassembled WGS sequence"/>
</dbReference>
<evidence type="ECO:0000256" key="1">
    <source>
        <dbReference type="ARBA" id="ARBA00023125"/>
    </source>
</evidence>
<dbReference type="InterPro" id="IPR001647">
    <property type="entry name" value="HTH_TetR"/>
</dbReference>
<dbReference type="SUPFAM" id="SSF48498">
    <property type="entry name" value="Tetracyclin repressor-like, C-terminal domain"/>
    <property type="match status" value="1"/>
</dbReference>
<dbReference type="GO" id="GO:0003677">
    <property type="term" value="F:DNA binding"/>
    <property type="evidence" value="ECO:0007669"/>
    <property type="project" value="UniProtKB-UniRule"/>
</dbReference>
<dbReference type="InterPro" id="IPR036271">
    <property type="entry name" value="Tet_transcr_reg_TetR-rel_C_sf"/>
</dbReference>
<proteinExistence type="predicted"/>
<accession>A0A846WMF3</accession>
<dbReference type="InterPro" id="IPR009057">
    <property type="entry name" value="Homeodomain-like_sf"/>
</dbReference>
<gene>
    <name evidence="4" type="ORF">HGA05_10325</name>
</gene>
<comment type="caution">
    <text evidence="4">The sequence shown here is derived from an EMBL/GenBank/DDBJ whole genome shotgun (WGS) entry which is preliminary data.</text>
</comment>
<dbReference type="Gene3D" id="1.10.357.10">
    <property type="entry name" value="Tetracycline Repressor, domain 2"/>
    <property type="match status" value="1"/>
</dbReference>
<dbReference type="PANTHER" id="PTHR30328">
    <property type="entry name" value="TRANSCRIPTIONAL REPRESSOR"/>
    <property type="match status" value="1"/>
</dbReference>
<evidence type="ECO:0000313" key="4">
    <source>
        <dbReference type="EMBL" id="NKY01970.1"/>
    </source>
</evidence>
<evidence type="ECO:0000256" key="2">
    <source>
        <dbReference type="PROSITE-ProRule" id="PRU00335"/>
    </source>
</evidence>
<dbReference type="Pfam" id="PF17938">
    <property type="entry name" value="TetR_C_29"/>
    <property type="match status" value="1"/>
</dbReference>
<protein>
    <submittedName>
        <fullName evidence="4">TetR/AcrR family transcriptional regulator</fullName>
    </submittedName>
</protein>
<sequence>MTDPAPRRRDSERTKADIVKVATKEFADKGFAGARVDEIAAKTHTTKRMIYYYYGDKDGLYQAVLEASYGRIRRLEQKVTHIADDPVAALRHVAEITFDHHDRNPDFIRIVAGENILRAAHLKHAAGVGRLGNPALDVLSRILESGREKGMFRTDVDALDVHLAISSFCFFRVANRFSWKTLFDRDLAATDQRIHQRRMIGDMIVAYLTDTSTPD</sequence>
<dbReference type="GO" id="GO:0006355">
    <property type="term" value="P:regulation of DNA-templated transcription"/>
    <property type="evidence" value="ECO:0007669"/>
    <property type="project" value="UniProtKB-ARBA"/>
</dbReference>